<sequence>MKNGITLLVASVLLVLCVVQKEARYGTAQYKSVEKMYNYPSPDTKIAISESRYEGELLSDVQRFEFADSLKSEPTARIANQRLLNIAAGSKMLNY</sequence>
<dbReference type="Proteomes" id="UP000600214">
    <property type="component" value="Unassembled WGS sequence"/>
</dbReference>
<reference evidence="2" key="1">
    <citation type="journal article" date="2019" name="Int. J. Syst. Evol. Microbiol.">
        <title>The Global Catalogue of Microorganisms (GCM) 10K type strain sequencing project: providing services to taxonomists for standard genome sequencing and annotation.</title>
        <authorList>
            <consortium name="The Broad Institute Genomics Platform"/>
            <consortium name="The Broad Institute Genome Sequencing Center for Infectious Disease"/>
            <person name="Wu L."/>
            <person name="Ma J."/>
        </authorList>
    </citation>
    <scope>NUCLEOTIDE SEQUENCE [LARGE SCALE GENOMIC DNA]</scope>
    <source>
        <strain evidence="2">CGMCC 1.15288</strain>
    </source>
</reference>
<dbReference type="EMBL" id="BMIA01000007">
    <property type="protein sequence ID" value="GGH54794.1"/>
    <property type="molecule type" value="Genomic_DNA"/>
</dbReference>
<evidence type="ECO:0000313" key="2">
    <source>
        <dbReference type="Proteomes" id="UP000600214"/>
    </source>
</evidence>
<organism evidence="1 2">
    <name type="scientific">Dyadobacter endophyticus</name>
    <dbReference type="NCBI Taxonomy" id="1749036"/>
    <lineage>
        <taxon>Bacteria</taxon>
        <taxon>Pseudomonadati</taxon>
        <taxon>Bacteroidota</taxon>
        <taxon>Cytophagia</taxon>
        <taxon>Cytophagales</taxon>
        <taxon>Spirosomataceae</taxon>
        <taxon>Dyadobacter</taxon>
    </lineage>
</organism>
<evidence type="ECO:0000313" key="1">
    <source>
        <dbReference type="EMBL" id="GGH54794.1"/>
    </source>
</evidence>
<comment type="caution">
    <text evidence="1">The sequence shown here is derived from an EMBL/GenBank/DDBJ whole genome shotgun (WGS) entry which is preliminary data.</text>
</comment>
<accession>A0ABQ1Z9N7</accession>
<gene>
    <name evidence="1" type="ORF">GCM10007423_61660</name>
</gene>
<protein>
    <submittedName>
        <fullName evidence="1">Uncharacterized protein</fullName>
    </submittedName>
</protein>
<keyword evidence="2" id="KW-1185">Reference proteome</keyword>
<proteinExistence type="predicted"/>
<name>A0ABQ1Z9N7_9BACT</name>